<protein>
    <recommendedName>
        <fullName evidence="3">Phosphatase</fullName>
    </recommendedName>
</protein>
<dbReference type="PANTHER" id="PTHR43481">
    <property type="entry name" value="FRUCTOSE-1-PHOSPHATE PHOSPHATASE"/>
    <property type="match status" value="1"/>
</dbReference>
<dbReference type="SFLD" id="SFLDG01129">
    <property type="entry name" value="C1.5:_HAD__Beta-PGM__Phosphata"/>
    <property type="match status" value="1"/>
</dbReference>
<dbReference type="SFLD" id="SFLDS00003">
    <property type="entry name" value="Haloacid_Dehalogenase"/>
    <property type="match status" value="1"/>
</dbReference>
<dbReference type="OrthoDB" id="40579at2759"/>
<dbReference type="NCBIfam" id="TIGR01509">
    <property type="entry name" value="HAD-SF-IA-v3"/>
    <property type="match status" value="1"/>
</dbReference>
<organism evidence="1 2">
    <name type="scientific">Antrodiella citrinella</name>
    <dbReference type="NCBI Taxonomy" id="2447956"/>
    <lineage>
        <taxon>Eukaryota</taxon>
        <taxon>Fungi</taxon>
        <taxon>Dikarya</taxon>
        <taxon>Basidiomycota</taxon>
        <taxon>Agaricomycotina</taxon>
        <taxon>Agaricomycetes</taxon>
        <taxon>Polyporales</taxon>
        <taxon>Steccherinaceae</taxon>
        <taxon>Antrodiella</taxon>
    </lineage>
</organism>
<evidence type="ECO:0000313" key="2">
    <source>
        <dbReference type="Proteomes" id="UP000308730"/>
    </source>
</evidence>
<dbReference type="InterPro" id="IPR023198">
    <property type="entry name" value="PGP-like_dom2"/>
</dbReference>
<sequence>MPATTIHFDAILFDMDGTLVDSTDGVVGAWHLFSEKYPGIVVEDILSSAHGVRTVENLRTFCGVTDPDELETEATRFEEAIVTSASMPGRRGIVQLPGVKEAMEELLPGAALPKPCWAICTSATKKYAISALTVSGTPIPDVFVASEDVTEGKPKPDPYLVGAKGCGVDPAKCLVVEDAPNGIRSGKAAGCTTLAVITSHTRKQIEDVGPDYIVDNLASVTFKRSEGGGVDVTMNHD</sequence>
<evidence type="ECO:0000313" key="1">
    <source>
        <dbReference type="EMBL" id="THH31312.1"/>
    </source>
</evidence>
<dbReference type="GO" id="GO:0050308">
    <property type="term" value="F:sugar-phosphatase activity"/>
    <property type="evidence" value="ECO:0007669"/>
    <property type="project" value="TreeGrafter"/>
</dbReference>
<dbReference type="PANTHER" id="PTHR43481:SF4">
    <property type="entry name" value="GLYCEROL-1-PHOSPHATE PHOSPHOHYDROLASE 1-RELATED"/>
    <property type="match status" value="1"/>
</dbReference>
<accession>A0A4S4MXY0</accession>
<keyword evidence="2" id="KW-1185">Reference proteome</keyword>
<proteinExistence type="predicted"/>
<dbReference type="Proteomes" id="UP000308730">
    <property type="component" value="Unassembled WGS sequence"/>
</dbReference>
<gene>
    <name evidence="1" type="ORF">EUX98_g2876</name>
</gene>
<name>A0A4S4MXY0_9APHY</name>
<reference evidence="1 2" key="1">
    <citation type="submission" date="2019-02" db="EMBL/GenBank/DDBJ databases">
        <title>Genome sequencing of the rare red list fungi Antrodiella citrinella (Flaviporus citrinellus).</title>
        <authorList>
            <person name="Buettner E."/>
            <person name="Kellner H."/>
        </authorList>
    </citation>
    <scope>NUCLEOTIDE SEQUENCE [LARGE SCALE GENOMIC DNA]</scope>
    <source>
        <strain evidence="1 2">DSM 108506</strain>
    </source>
</reference>
<dbReference type="Pfam" id="PF00702">
    <property type="entry name" value="Hydrolase"/>
    <property type="match status" value="1"/>
</dbReference>
<dbReference type="InterPro" id="IPR051806">
    <property type="entry name" value="HAD-like_SPP"/>
</dbReference>
<dbReference type="AlphaFoldDB" id="A0A4S4MXY0"/>
<dbReference type="InterPro" id="IPR036412">
    <property type="entry name" value="HAD-like_sf"/>
</dbReference>
<dbReference type="InterPro" id="IPR006439">
    <property type="entry name" value="HAD-SF_hydro_IA"/>
</dbReference>
<evidence type="ECO:0008006" key="3">
    <source>
        <dbReference type="Google" id="ProtNLM"/>
    </source>
</evidence>
<dbReference type="EMBL" id="SGPM01000051">
    <property type="protein sequence ID" value="THH31312.1"/>
    <property type="molecule type" value="Genomic_DNA"/>
</dbReference>
<dbReference type="Gene3D" id="3.40.50.1000">
    <property type="entry name" value="HAD superfamily/HAD-like"/>
    <property type="match status" value="1"/>
</dbReference>
<dbReference type="SUPFAM" id="SSF56784">
    <property type="entry name" value="HAD-like"/>
    <property type="match status" value="1"/>
</dbReference>
<comment type="caution">
    <text evidence="1">The sequence shown here is derived from an EMBL/GenBank/DDBJ whole genome shotgun (WGS) entry which is preliminary data.</text>
</comment>
<dbReference type="InterPro" id="IPR023214">
    <property type="entry name" value="HAD_sf"/>
</dbReference>
<dbReference type="Gene3D" id="1.10.150.240">
    <property type="entry name" value="Putative phosphatase, domain 2"/>
    <property type="match status" value="1"/>
</dbReference>